<protein>
    <submittedName>
        <fullName evidence="4">Seed imbibition 1-like, raffinose synthase 5</fullName>
    </submittedName>
</protein>
<dbReference type="InterPro" id="IPR017853">
    <property type="entry name" value="GH"/>
</dbReference>
<organism evidence="4 5">
    <name type="scientific">Hibiscus trionum</name>
    <name type="common">Flower of an hour</name>
    <dbReference type="NCBI Taxonomy" id="183268"/>
    <lineage>
        <taxon>Eukaryota</taxon>
        <taxon>Viridiplantae</taxon>
        <taxon>Streptophyta</taxon>
        <taxon>Embryophyta</taxon>
        <taxon>Tracheophyta</taxon>
        <taxon>Spermatophyta</taxon>
        <taxon>Magnoliopsida</taxon>
        <taxon>eudicotyledons</taxon>
        <taxon>Gunneridae</taxon>
        <taxon>Pentapetalae</taxon>
        <taxon>rosids</taxon>
        <taxon>malvids</taxon>
        <taxon>Malvales</taxon>
        <taxon>Malvaceae</taxon>
        <taxon>Malvoideae</taxon>
        <taxon>Hibiscus</taxon>
    </lineage>
</organism>
<proteinExistence type="inferred from homology"/>
<evidence type="ECO:0000256" key="3">
    <source>
        <dbReference type="ARBA" id="ARBA00025404"/>
    </source>
</evidence>
<evidence type="ECO:0000313" key="4">
    <source>
        <dbReference type="EMBL" id="GMJ09368.1"/>
    </source>
</evidence>
<dbReference type="EMBL" id="BSYR01000055">
    <property type="protein sequence ID" value="GMJ09368.1"/>
    <property type="molecule type" value="Genomic_DNA"/>
</dbReference>
<comment type="caution">
    <text evidence="4">The sequence shown here is derived from an EMBL/GenBank/DDBJ whole genome shotgun (WGS) entry which is preliminary data.</text>
</comment>
<dbReference type="PANTHER" id="PTHR31268:SF14">
    <property type="entry name" value="GALACTINOL--SUCROSE GALACTOSYLTRANSFERASE 5-RELATED"/>
    <property type="match status" value="1"/>
</dbReference>
<reference evidence="4" key="1">
    <citation type="submission" date="2023-05" db="EMBL/GenBank/DDBJ databases">
        <title>Genome and transcriptome analyses reveal genes involved in the formation of fine ridges on petal epidermal cells in Hibiscus trionum.</title>
        <authorList>
            <person name="Koshimizu S."/>
            <person name="Masuda S."/>
            <person name="Ishii T."/>
            <person name="Shirasu K."/>
            <person name="Hoshino A."/>
            <person name="Arita M."/>
        </authorList>
    </citation>
    <scope>NUCLEOTIDE SEQUENCE</scope>
    <source>
        <strain evidence="4">Hamamatsu line</strain>
    </source>
</reference>
<dbReference type="AlphaFoldDB" id="A0A9W7MLI7"/>
<keyword evidence="2" id="KW-0119">Carbohydrate metabolism</keyword>
<accession>A0A9W7MLI7</accession>
<sequence>MAPSLSKANSGASGLVDGHNTLSLISLEGSNFAADGHVFLTDVPDNIMLTPAPCASSADKSISTVGSFVGFDAAEPHSRHVVPIGKLRNIKFMSIFRFKVWWTTHWVGSNGKDLENETQIVILEKSDSDRPYVLLLPLLEGPFRASLQPGADDNVDVCVESGSTAVTSATFQSVVYIHVGEDPFNLVKEAVKVVKDHLRTFQLLEEKTPPGIVEKFCWCMWDAFYLTVHPQGVWEGVKGLVDGGCPPGLVLIDDGWQSISHDEDPITKEGMNCTMAGEQMPCRLLKFQENYKFRDYVSPRSLANGSSNKGLGAFIKDLKEEFNTVDFVYVWHALCGYWGGLRPNVPGLPETKVIKPELSPGLKKTMEDLAVDKIVNTGIGLVPPEKVDQLYEGLHSHLENVRIDGVKVDVIHHFNGNGVIASMEHCNDFMFLGTEAICLDRVGDDFWCTDPSGDPNGTFWLQGCHMVHCAYNSLWMGNFIHLDWDMFQSTHPCADFHAASRAISGGPIYVSDIVGNHNFSLLKRLVLPDGSILRCQYYALSTKDCLFEDPLHDCKTMLKIWNLNKYTGVLGAFNCQGGGWSRETRRNQCFSQFSQTVTAEMNPKNIEWNSGKNPISIEGVQVFAMYFSQSKKLILSKPDENIEISLKPFDFELITISPVTVLAGKSIHFAPIGLVNMLNTGGAIQSLAYNESSVRIEVKGSGEMRAFASDKPTACKIKGKDVEFEFENNMVIVHVPWAGSSGLSTLEYLF</sequence>
<dbReference type="Pfam" id="PF05691">
    <property type="entry name" value="Raffinose_syn"/>
    <property type="match status" value="1"/>
</dbReference>
<name>A0A9W7MLI7_HIBTR</name>
<evidence type="ECO:0000256" key="1">
    <source>
        <dbReference type="ARBA" id="ARBA00007240"/>
    </source>
</evidence>
<comment type="function">
    <text evidence="3">Transglycosidase operating by a ping-pong reaction mechanism. Involved in the synthesis of raffinose, a major soluble carbohydrate in seeds, roots and tubers.</text>
</comment>
<gene>
    <name evidence="4" type="ORF">HRI_004606000</name>
</gene>
<evidence type="ECO:0000313" key="5">
    <source>
        <dbReference type="Proteomes" id="UP001165190"/>
    </source>
</evidence>
<evidence type="ECO:0000256" key="2">
    <source>
        <dbReference type="ARBA" id="ARBA00023277"/>
    </source>
</evidence>
<dbReference type="Proteomes" id="UP001165190">
    <property type="component" value="Unassembled WGS sequence"/>
</dbReference>
<dbReference type="InterPro" id="IPR008811">
    <property type="entry name" value="Glycosyl_hydrolases_36"/>
</dbReference>
<dbReference type="GO" id="GO:0047274">
    <property type="term" value="F:galactinol-sucrose galactosyltransferase activity"/>
    <property type="evidence" value="ECO:0007669"/>
    <property type="project" value="TreeGrafter"/>
</dbReference>
<dbReference type="SUPFAM" id="SSF51445">
    <property type="entry name" value="(Trans)glycosidases"/>
    <property type="match status" value="1"/>
</dbReference>
<dbReference type="OrthoDB" id="4664297at2759"/>
<comment type="similarity">
    <text evidence="1">Belongs to the glycosyl hydrolases 36 family.</text>
</comment>
<dbReference type="PANTHER" id="PTHR31268">
    <property type="match status" value="1"/>
</dbReference>
<keyword evidence="5" id="KW-1185">Reference proteome</keyword>